<dbReference type="FunFam" id="3.30.40.10:FF:000312">
    <property type="entry name" value="Zinc finger, FYVE-type, endofin"/>
    <property type="match status" value="1"/>
</dbReference>
<dbReference type="GO" id="GO:0000813">
    <property type="term" value="C:ESCRT I complex"/>
    <property type="evidence" value="ECO:0007669"/>
    <property type="project" value="TreeGrafter"/>
</dbReference>
<dbReference type="EnsemblPlants" id="OMERI06G27770.2">
    <property type="protein sequence ID" value="OMERI06G27770.2"/>
    <property type="gene ID" value="OMERI06G27770"/>
</dbReference>
<dbReference type="GO" id="GO:0008270">
    <property type="term" value="F:zinc ion binding"/>
    <property type="evidence" value="ECO:0007669"/>
    <property type="project" value="UniProtKB-KW"/>
</dbReference>
<dbReference type="PROSITE" id="PS50178">
    <property type="entry name" value="ZF_FYVE"/>
    <property type="match status" value="1"/>
</dbReference>
<dbReference type="InterPro" id="IPR045893">
    <property type="entry name" value="FREE1"/>
</dbReference>
<organism evidence="7">
    <name type="scientific">Oryza meridionalis</name>
    <dbReference type="NCBI Taxonomy" id="40149"/>
    <lineage>
        <taxon>Eukaryota</taxon>
        <taxon>Viridiplantae</taxon>
        <taxon>Streptophyta</taxon>
        <taxon>Embryophyta</taxon>
        <taxon>Tracheophyta</taxon>
        <taxon>Spermatophyta</taxon>
        <taxon>Magnoliopsida</taxon>
        <taxon>Liliopsida</taxon>
        <taxon>Poales</taxon>
        <taxon>Poaceae</taxon>
        <taxon>BOP clade</taxon>
        <taxon>Oryzoideae</taxon>
        <taxon>Oryzeae</taxon>
        <taxon>Oryzinae</taxon>
        <taxon>Oryza</taxon>
    </lineage>
</organism>
<keyword evidence="1" id="KW-0479">Metal-binding</keyword>
<dbReference type="CDD" id="cd00934">
    <property type="entry name" value="PTB"/>
    <property type="match status" value="1"/>
</dbReference>
<evidence type="ECO:0000256" key="4">
    <source>
        <dbReference type="PROSITE-ProRule" id="PRU00091"/>
    </source>
</evidence>
<evidence type="ECO:0000256" key="3">
    <source>
        <dbReference type="ARBA" id="ARBA00022833"/>
    </source>
</evidence>
<evidence type="ECO:0000313" key="8">
    <source>
        <dbReference type="Proteomes" id="UP000008021"/>
    </source>
</evidence>
<evidence type="ECO:0000256" key="5">
    <source>
        <dbReference type="SAM" id="MobiDB-lite"/>
    </source>
</evidence>
<dbReference type="SMART" id="SM00064">
    <property type="entry name" value="FYVE"/>
    <property type="match status" value="1"/>
</dbReference>
<reference evidence="7" key="2">
    <citation type="submission" date="2018-05" db="EMBL/GenBank/DDBJ databases">
        <title>OmerRS3 (Oryza meridionalis Reference Sequence Version 3).</title>
        <authorList>
            <person name="Zhang J."/>
            <person name="Kudrna D."/>
            <person name="Lee S."/>
            <person name="Talag J."/>
            <person name="Welchert J."/>
            <person name="Wing R.A."/>
        </authorList>
    </citation>
    <scope>NUCLEOTIDE SEQUENCE [LARGE SCALE GENOMIC DNA]</scope>
    <source>
        <strain evidence="7">cv. OR44</strain>
    </source>
</reference>
<sequence>MHPSGEYSPYYQPYPSPTSAPPATYPSASAPPYTPYPATDYAAPAAYPTYPPPPPADPPQYAPPPAAPQPQPYYPYEPPPHNPAPSPYPSLDRAGSYGYGSGSQELYPPKPAGGGWSDDGVYAYSGGGGDAPEPYGARGTAPRSNSALFDDYGRSIGSTKERGGGGGGGGGSSASPKVVRAVPKVETSEDTSGGVQKFRVKLLPEGAGSPMDVLCQVGLDGIRMLDPNTSRTLRIYPLETVTRWDVLDSSIFAFWSKSSVDFEARRIRLKSNSYTTNTILDTVTAASVQFKEMGGSSISRSRAIADAAKPPEQQNDRRKNFLDWRNLMKPMNEEKDHWVPDEAVTKCTACTADFSAFNRRHHCRNCGDIFCDKCTQGRTPLTTDADAQPVRAEVSQRLNNAREAANRPIVHSHEDLAKKLKKCPLFTLPSKTMLVSSTASSRSTDGSSRRMREVACPTCTVHLQVQVPTSGSETIECGVCQQPFLTGCVSYKGLVWLTCSQRHHGGFFAGSVKNPFRKESRKLKPKSPCCCYSGLDWRLHQQETREEKRRLSRRMGMEAAWACAVDRATGAADSAKRFFLSFRRPPPPPPGPNPIDILKRLQRQAFYDIMQLREKQEKIERVLTLFKASKSGPFAEESTRVKGIITVAGSLSSKNKKDSGPDSSETNSGISSQFVFQTNVRKKDSLLAELVTDHRSLPSENDSIGSPFVLSKVMYLANINDSLSAAAVPVGARCDDFSTDPNLQEEHWLASFRSSLRPPLLIKRHNYAAGLILRSKNFAVSLAELISAAGKPNNSGRFFTGFGQISCQMQNEMKLTMSAALHGPGLISSKSKPTAGGCVDFDLKIDEDSRVGAWIEVKKANPRLVRWALTLSETREDDLGWGLSLRRGTEVNPERLQLECFLNLHLGKKATLQPGLMFNIDGRRCAPALVFQSTIAEVFTADVLTTGVGAEFGTGMKSQSYKC</sequence>
<reference evidence="7" key="1">
    <citation type="submission" date="2015-04" db="UniProtKB">
        <authorList>
            <consortium name="EnsemblPlants"/>
        </authorList>
    </citation>
    <scope>IDENTIFICATION</scope>
</reference>
<proteinExistence type="predicted"/>
<feature type="region of interest" description="Disordered" evidence="5">
    <location>
        <begin position="133"/>
        <end position="178"/>
    </location>
</feature>
<evidence type="ECO:0000256" key="2">
    <source>
        <dbReference type="ARBA" id="ARBA00022771"/>
    </source>
</evidence>
<dbReference type="AlphaFoldDB" id="A0A0E0E6I0"/>
<dbReference type="GO" id="GO:0043130">
    <property type="term" value="F:ubiquitin binding"/>
    <property type="evidence" value="ECO:0007669"/>
    <property type="project" value="InterPro"/>
</dbReference>
<dbReference type="eggNOG" id="KOG1729">
    <property type="taxonomic scope" value="Eukaryota"/>
</dbReference>
<feature type="compositionally biased region" description="Pro residues" evidence="5">
    <location>
        <begin position="49"/>
        <end position="88"/>
    </location>
</feature>
<feature type="region of interest" description="Disordered" evidence="5">
    <location>
        <begin position="1"/>
        <end position="114"/>
    </location>
</feature>
<protein>
    <recommendedName>
        <fullName evidence="6">FYVE-type domain-containing protein</fullName>
    </recommendedName>
</protein>
<accession>A0A0E0E6I0</accession>
<dbReference type="Pfam" id="PF01363">
    <property type="entry name" value="FYVE"/>
    <property type="match status" value="1"/>
</dbReference>
<dbReference type="PANTHER" id="PTHR46977:SF1">
    <property type="entry name" value="PROTEIN FREE1"/>
    <property type="match status" value="1"/>
</dbReference>
<dbReference type="InterPro" id="IPR000306">
    <property type="entry name" value="Znf_FYVE"/>
</dbReference>
<dbReference type="PANTHER" id="PTHR46977">
    <property type="entry name" value="PROTEIN FREE1"/>
    <property type="match status" value="1"/>
</dbReference>
<dbReference type="GO" id="GO:0036258">
    <property type="term" value="P:multivesicular body assembly"/>
    <property type="evidence" value="ECO:0007669"/>
    <property type="project" value="InterPro"/>
</dbReference>
<evidence type="ECO:0000256" key="1">
    <source>
        <dbReference type="ARBA" id="ARBA00022723"/>
    </source>
</evidence>
<feature type="compositionally biased region" description="Low complexity" evidence="5">
    <location>
        <begin position="25"/>
        <end position="48"/>
    </location>
</feature>
<dbReference type="Gene3D" id="3.30.40.10">
    <property type="entry name" value="Zinc/RING finger domain, C3HC4 (zinc finger)"/>
    <property type="match status" value="1"/>
</dbReference>
<dbReference type="SUPFAM" id="SSF57903">
    <property type="entry name" value="FYVE/PHD zinc finger"/>
    <property type="match status" value="1"/>
</dbReference>
<feature type="compositionally biased region" description="Pro residues" evidence="5">
    <location>
        <begin position="12"/>
        <end position="24"/>
    </location>
</feature>
<keyword evidence="8" id="KW-1185">Reference proteome</keyword>
<dbReference type="GO" id="GO:0070676">
    <property type="term" value="P:intralumenal vesicle formation"/>
    <property type="evidence" value="ECO:0007669"/>
    <property type="project" value="TreeGrafter"/>
</dbReference>
<dbReference type="InterPro" id="IPR013083">
    <property type="entry name" value="Znf_RING/FYVE/PHD"/>
</dbReference>
<keyword evidence="3" id="KW-0862">Zinc</keyword>
<dbReference type="InterPro" id="IPR011011">
    <property type="entry name" value="Znf_FYVE_PHD"/>
</dbReference>
<name>A0A0E0E6I0_9ORYZ</name>
<keyword evidence="2 4" id="KW-0863">Zinc-finger</keyword>
<evidence type="ECO:0000259" key="6">
    <source>
        <dbReference type="PROSITE" id="PS50178"/>
    </source>
</evidence>
<dbReference type="SUPFAM" id="SSF50729">
    <property type="entry name" value="PH domain-like"/>
    <property type="match status" value="1"/>
</dbReference>
<dbReference type="InterPro" id="IPR017455">
    <property type="entry name" value="Znf_FYVE-rel"/>
</dbReference>
<evidence type="ECO:0000313" key="7">
    <source>
        <dbReference type="EnsemblPlants" id="OMERI06G27770.2"/>
    </source>
</evidence>
<dbReference type="Gramene" id="OMERI06G27770.2">
    <property type="protein sequence ID" value="OMERI06G27770.2"/>
    <property type="gene ID" value="OMERI06G27770"/>
</dbReference>
<feature type="domain" description="FYVE-type" evidence="6">
    <location>
        <begin position="341"/>
        <end position="392"/>
    </location>
</feature>
<dbReference type="Proteomes" id="UP000008021">
    <property type="component" value="Chromosome 6"/>
</dbReference>
<dbReference type="GO" id="GO:0031902">
    <property type="term" value="C:late endosome membrane"/>
    <property type="evidence" value="ECO:0007669"/>
    <property type="project" value="TreeGrafter"/>
</dbReference>
<dbReference type="STRING" id="40149.A0A0E0E6I0"/>